<protein>
    <recommendedName>
        <fullName evidence="1">DUF8040 domain-containing protein</fullName>
    </recommendedName>
</protein>
<comment type="caution">
    <text evidence="2">The sequence shown here is derived from an EMBL/GenBank/DDBJ whole genome shotgun (WGS) entry which is preliminary data.</text>
</comment>
<dbReference type="AlphaFoldDB" id="A0A3L6G6A9"/>
<organism evidence="2 3">
    <name type="scientific">Zea mays</name>
    <name type="common">Maize</name>
    <dbReference type="NCBI Taxonomy" id="4577"/>
    <lineage>
        <taxon>Eukaryota</taxon>
        <taxon>Viridiplantae</taxon>
        <taxon>Streptophyta</taxon>
        <taxon>Embryophyta</taxon>
        <taxon>Tracheophyta</taxon>
        <taxon>Spermatophyta</taxon>
        <taxon>Magnoliopsida</taxon>
        <taxon>Liliopsida</taxon>
        <taxon>Poales</taxon>
        <taxon>Poaceae</taxon>
        <taxon>PACMAD clade</taxon>
        <taxon>Panicoideae</taxon>
        <taxon>Andropogonodae</taxon>
        <taxon>Andropogoneae</taxon>
        <taxon>Tripsacinae</taxon>
        <taxon>Zea</taxon>
    </lineage>
</organism>
<evidence type="ECO:0000313" key="2">
    <source>
        <dbReference type="EMBL" id="PWZ41030.1"/>
    </source>
</evidence>
<reference evidence="2 3" key="1">
    <citation type="journal article" date="2018" name="Nat. Genet.">
        <title>Extensive intraspecific gene order and gene structural variations between Mo17 and other maize genomes.</title>
        <authorList>
            <person name="Sun S."/>
            <person name="Zhou Y."/>
            <person name="Chen J."/>
            <person name="Shi J."/>
            <person name="Zhao H."/>
            <person name="Zhao H."/>
            <person name="Song W."/>
            <person name="Zhang M."/>
            <person name="Cui Y."/>
            <person name="Dong X."/>
            <person name="Liu H."/>
            <person name="Ma X."/>
            <person name="Jiao Y."/>
            <person name="Wang B."/>
            <person name="Wei X."/>
            <person name="Stein J.C."/>
            <person name="Glaubitz J.C."/>
            <person name="Lu F."/>
            <person name="Yu G."/>
            <person name="Liang C."/>
            <person name="Fengler K."/>
            <person name="Li B."/>
            <person name="Rafalski A."/>
            <person name="Schnable P.S."/>
            <person name="Ware D.H."/>
            <person name="Buckler E.S."/>
            <person name="Lai J."/>
        </authorList>
    </citation>
    <scope>NUCLEOTIDE SEQUENCE [LARGE SCALE GENOMIC DNA]</scope>
    <source>
        <strain evidence="3">cv. Missouri 17</strain>
        <tissue evidence="2">Seedling</tissue>
    </source>
</reference>
<dbReference type="Proteomes" id="UP000251960">
    <property type="component" value="Chromosome 2"/>
</dbReference>
<dbReference type="EMBL" id="NCVQ01000003">
    <property type="protein sequence ID" value="PWZ41030.1"/>
    <property type="molecule type" value="Genomic_DNA"/>
</dbReference>
<proteinExistence type="predicted"/>
<accession>A0A3L6G6A9</accession>
<dbReference type="Pfam" id="PF26138">
    <property type="entry name" value="DUF8040"/>
    <property type="match status" value="1"/>
</dbReference>
<evidence type="ECO:0000313" key="3">
    <source>
        <dbReference type="Proteomes" id="UP000251960"/>
    </source>
</evidence>
<name>A0A3L6G6A9_MAIZE</name>
<sequence length="129" mass="14606">MTPDSFIELHDSLVRYHGLRSTQEVESCEALGMFLWACGTQQATRQIRDIFKRSLDIISRKMAMVADAMYGFAQTIICPKDTTFSKVHNKLRPYEPFFDGCIGEANYPHPPAGMVACYVGIAYIVFIMI</sequence>
<evidence type="ECO:0000259" key="1">
    <source>
        <dbReference type="Pfam" id="PF26138"/>
    </source>
</evidence>
<gene>
    <name evidence="2" type="ORF">Zm00014a_011167</name>
</gene>
<dbReference type="InterPro" id="IPR058353">
    <property type="entry name" value="DUF8040"/>
</dbReference>
<feature type="domain" description="DUF8040" evidence="1">
    <location>
        <begin position="1"/>
        <end position="70"/>
    </location>
</feature>